<evidence type="ECO:0000313" key="3">
    <source>
        <dbReference type="EMBL" id="CAB4873756.1"/>
    </source>
</evidence>
<dbReference type="EMBL" id="CAFBLT010000001">
    <property type="protein sequence ID" value="CAB4873756.1"/>
    <property type="molecule type" value="Genomic_DNA"/>
</dbReference>
<gene>
    <name evidence="2" type="ORF">UFOPK3164_00122</name>
    <name evidence="3" type="ORF">UFOPK3427_00985</name>
    <name evidence="4" type="ORF">UFOPK4112_00100</name>
</gene>
<protein>
    <submittedName>
        <fullName evidence="4">Unannotated protein</fullName>
    </submittedName>
</protein>
<sequence>MEPANVAHEESTRPEPSRLPEGAERLVGRYAHFDVVAYEDEDMKTLIISTGFADLELRHGRLWNRQRFCHADVVTDLDIQISMSDVATSAIVPIDVPLEVTEEGGALRVVRPATPTAIGITLADPANEALPSDPEDSRIIDVDGDGRPGVTVKMKFSADLEGEIYIIRREIFAYDLTQVSPDRLVGTITDRSEQTVVGASDPMFVSTGQWKQIEDSSRNPVIWQRVDATWDARRLATERDKIFPPNPSADW</sequence>
<feature type="region of interest" description="Disordered" evidence="1">
    <location>
        <begin position="1"/>
        <end position="20"/>
    </location>
</feature>
<evidence type="ECO:0000313" key="4">
    <source>
        <dbReference type="EMBL" id="CAB5007296.1"/>
    </source>
</evidence>
<evidence type="ECO:0000313" key="2">
    <source>
        <dbReference type="EMBL" id="CAB4816767.1"/>
    </source>
</evidence>
<name>A0A6J7PPE6_9ZZZZ</name>
<organism evidence="4">
    <name type="scientific">freshwater metagenome</name>
    <dbReference type="NCBI Taxonomy" id="449393"/>
    <lineage>
        <taxon>unclassified sequences</taxon>
        <taxon>metagenomes</taxon>
        <taxon>ecological metagenomes</taxon>
    </lineage>
</organism>
<reference evidence="4" key="1">
    <citation type="submission" date="2020-05" db="EMBL/GenBank/DDBJ databases">
        <authorList>
            <person name="Chiriac C."/>
            <person name="Salcher M."/>
            <person name="Ghai R."/>
            <person name="Kavagutti S V."/>
        </authorList>
    </citation>
    <scope>NUCLEOTIDE SEQUENCE</scope>
</reference>
<accession>A0A6J7PPE6</accession>
<proteinExistence type="predicted"/>
<dbReference type="EMBL" id="CAFBPM010000001">
    <property type="protein sequence ID" value="CAB5007296.1"/>
    <property type="molecule type" value="Genomic_DNA"/>
</dbReference>
<evidence type="ECO:0000256" key="1">
    <source>
        <dbReference type="SAM" id="MobiDB-lite"/>
    </source>
</evidence>
<feature type="compositionally biased region" description="Basic and acidic residues" evidence="1">
    <location>
        <begin position="7"/>
        <end position="20"/>
    </location>
</feature>
<dbReference type="EMBL" id="CAFABE010000003">
    <property type="protein sequence ID" value="CAB4816767.1"/>
    <property type="molecule type" value="Genomic_DNA"/>
</dbReference>
<dbReference type="AlphaFoldDB" id="A0A6J7PPE6"/>